<dbReference type="Ensembl" id="ENSTNIT00000019587.1">
    <property type="protein sequence ID" value="ENSTNIP00000019358.1"/>
    <property type="gene ID" value="ENSTNIG00000016264.1"/>
</dbReference>
<feature type="coiled-coil region" evidence="1">
    <location>
        <begin position="147"/>
        <end position="174"/>
    </location>
</feature>
<dbReference type="Proteomes" id="UP000007303">
    <property type="component" value="Unassembled WGS sequence"/>
</dbReference>
<feature type="domain" description="DUF4704" evidence="3">
    <location>
        <begin position="4"/>
        <end position="44"/>
    </location>
</feature>
<organism evidence="4 5">
    <name type="scientific">Tetraodon nigroviridis</name>
    <name type="common">Spotted green pufferfish</name>
    <name type="synonym">Chelonodon nigroviridis</name>
    <dbReference type="NCBI Taxonomy" id="99883"/>
    <lineage>
        <taxon>Eukaryota</taxon>
        <taxon>Metazoa</taxon>
        <taxon>Chordata</taxon>
        <taxon>Craniata</taxon>
        <taxon>Vertebrata</taxon>
        <taxon>Euteleostomi</taxon>
        <taxon>Actinopterygii</taxon>
        <taxon>Neopterygii</taxon>
        <taxon>Teleostei</taxon>
        <taxon>Neoteleostei</taxon>
        <taxon>Acanthomorphata</taxon>
        <taxon>Eupercaria</taxon>
        <taxon>Tetraodontiformes</taxon>
        <taxon>Tetradontoidea</taxon>
        <taxon>Tetraodontidae</taxon>
        <taxon>Tetraodon</taxon>
    </lineage>
</organism>
<dbReference type="InterPro" id="IPR031570">
    <property type="entry name" value="NBEA/BDCP_DUF4704"/>
</dbReference>
<keyword evidence="5" id="KW-1185">Reference proteome</keyword>
<keyword evidence="1" id="KW-0175">Coiled coil</keyword>
<dbReference type="Pfam" id="PF15787">
    <property type="entry name" value="DUF4704"/>
    <property type="match status" value="1"/>
</dbReference>
<evidence type="ECO:0000256" key="2">
    <source>
        <dbReference type="SAM" id="MobiDB-lite"/>
    </source>
</evidence>
<dbReference type="AlphaFoldDB" id="H3DFR4"/>
<feature type="region of interest" description="Disordered" evidence="2">
    <location>
        <begin position="620"/>
        <end position="732"/>
    </location>
</feature>
<reference evidence="5" key="1">
    <citation type="journal article" date="2004" name="Nature">
        <title>Genome duplication in the teleost fish Tetraodon nigroviridis reveals the early vertebrate proto-karyotype.</title>
        <authorList>
            <person name="Jaillon O."/>
            <person name="Aury J.-M."/>
            <person name="Brunet F."/>
            <person name="Petit J.-L."/>
            <person name="Stange-Thomann N."/>
            <person name="Mauceli E."/>
            <person name="Bouneau L."/>
            <person name="Fischer C."/>
            <person name="Ozouf-Costaz C."/>
            <person name="Bernot A."/>
            <person name="Nicaud S."/>
            <person name="Jaffe D."/>
            <person name="Fisher S."/>
            <person name="Lutfalla G."/>
            <person name="Dossat C."/>
            <person name="Segurens B."/>
            <person name="Dasilva C."/>
            <person name="Salanoubat M."/>
            <person name="Levy M."/>
            <person name="Boudet N."/>
            <person name="Castellano S."/>
            <person name="Anthouard V."/>
            <person name="Jubin C."/>
            <person name="Castelli V."/>
            <person name="Katinka M."/>
            <person name="Vacherie B."/>
            <person name="Biemont C."/>
            <person name="Skalli Z."/>
            <person name="Cattolico L."/>
            <person name="Poulain J."/>
            <person name="De Berardinis V."/>
            <person name="Cruaud C."/>
            <person name="Duprat S."/>
            <person name="Brottier P."/>
            <person name="Coutanceau J.-P."/>
            <person name="Gouzy J."/>
            <person name="Parra G."/>
            <person name="Lardier G."/>
            <person name="Chapple C."/>
            <person name="McKernan K.J."/>
            <person name="McEwan P."/>
            <person name="Bosak S."/>
            <person name="Kellis M."/>
            <person name="Volff J.-N."/>
            <person name="Guigo R."/>
            <person name="Zody M.C."/>
            <person name="Mesirov J."/>
            <person name="Lindblad-Toh K."/>
            <person name="Birren B."/>
            <person name="Nusbaum C."/>
            <person name="Kahn D."/>
            <person name="Robinson-Rechavi M."/>
            <person name="Laudet V."/>
            <person name="Schachter V."/>
            <person name="Quetier F."/>
            <person name="Saurin W."/>
            <person name="Scarpelli C."/>
            <person name="Wincker P."/>
            <person name="Lander E.S."/>
            <person name="Weissenbach J."/>
            <person name="Roest Crollius H."/>
        </authorList>
    </citation>
    <scope>NUCLEOTIDE SEQUENCE [LARGE SCALE GENOMIC DNA]</scope>
</reference>
<evidence type="ECO:0000313" key="4">
    <source>
        <dbReference type="Ensembl" id="ENSTNIP00000019358.1"/>
    </source>
</evidence>
<dbReference type="OMA" id="HMAGSAD"/>
<reference evidence="4" key="3">
    <citation type="submission" date="2025-09" db="UniProtKB">
        <authorList>
            <consortium name="Ensembl"/>
        </authorList>
    </citation>
    <scope>IDENTIFICATION</scope>
</reference>
<accession>H3DFR4</accession>
<feature type="compositionally biased region" description="Polar residues" evidence="2">
    <location>
        <begin position="293"/>
        <end position="314"/>
    </location>
</feature>
<evidence type="ECO:0000256" key="1">
    <source>
        <dbReference type="SAM" id="Coils"/>
    </source>
</evidence>
<feature type="compositionally biased region" description="Basic and acidic residues" evidence="2">
    <location>
        <begin position="649"/>
        <end position="659"/>
    </location>
</feature>
<feature type="compositionally biased region" description="Basic and acidic residues" evidence="2">
    <location>
        <begin position="93"/>
        <end position="116"/>
    </location>
</feature>
<feature type="region of interest" description="Disordered" evidence="2">
    <location>
        <begin position="293"/>
        <end position="360"/>
    </location>
</feature>
<dbReference type="InParanoid" id="H3DFR4"/>
<evidence type="ECO:0000259" key="3">
    <source>
        <dbReference type="Pfam" id="PF15787"/>
    </source>
</evidence>
<feature type="region of interest" description="Disordered" evidence="2">
    <location>
        <begin position="87"/>
        <end position="116"/>
    </location>
</feature>
<sequence length="732" mass="81507">PKTSDEQKITEMMYNIFRILLYHAIKHEWGGWRVWVDTLSIAHSKVTYEAHREYLAQMYEEYQRQEEENIKKGKKGFVSTISGLSAQPSGIKDGIELREPDENSQTESEKDHESVDNLLSERKRSEEHLKGTVMADKAVVDVHDLLVDIKAEKVEATEVKLEDLESESVEVSENGALVGMDSLLDNVYCAAVEKLNSNISGVFDDQNSCPLISLDDKKESTKNGNDFLFGKVTASMEAKLLPELSPVQPLVLPQERPVYTNTSDELGQLVHISSSDFDSLGPSILEKEEFQIQPLSRGSESTEVSFKTPPNSEANAACRGNSPTKTANATSDTVRPNDGQEKEKKIQTSTTQSLHGHLGTQTDGGVRVDLGFRGVPMMEEQRHQFSPGPRTTMFRIPEFKWSVVHQRLLTDLVFALEGDIHVWRSHSSKTTTDFVNSNENVIFVHNTIHLISQMVDNIIIASGGILPLLSAATSPVEVDSIETTQGMSSNTAINFLSRLMVLVDVLVFSSSLNFAEIEAEKNMSSGGLMRQCLRLVCCVAVKNCLECRQRYRDGRKKSFFPNEKTQETMKVFIQDMMMMNRAVVFRNVDDSKQAQFLALAVVYFISVLMVSKYRDILEPQHEKNSQSESSGRQKISPPTGKGVDSLFTRQKERCRKETETVIETTKAFVNGVDHPADSEPGEEQESQHLNGSDLDHSAAGTDTTNELIPAPSSKVKGSGETLPGFPSSEELK</sequence>
<feature type="compositionally biased region" description="Polar residues" evidence="2">
    <location>
        <begin position="347"/>
        <end position="360"/>
    </location>
</feature>
<name>H3DFR4_TETNG</name>
<dbReference type="GeneTree" id="ENSGT00940000154934"/>
<protein>
    <recommendedName>
        <fullName evidence="3">DUF4704 domain-containing protein</fullName>
    </recommendedName>
</protein>
<evidence type="ECO:0000313" key="5">
    <source>
        <dbReference type="Proteomes" id="UP000007303"/>
    </source>
</evidence>
<feature type="compositionally biased region" description="Polar residues" evidence="2">
    <location>
        <begin position="321"/>
        <end position="334"/>
    </location>
</feature>
<dbReference type="HOGENOM" id="CLU_378838_0_0_1"/>
<reference evidence="4" key="2">
    <citation type="submission" date="2025-08" db="UniProtKB">
        <authorList>
            <consortium name="Ensembl"/>
        </authorList>
    </citation>
    <scope>IDENTIFICATION</scope>
</reference>
<proteinExistence type="predicted"/>